<feature type="transmembrane region" description="Helical" evidence="6">
    <location>
        <begin position="291"/>
        <end position="312"/>
    </location>
</feature>
<keyword evidence="2" id="KW-0808">Transferase</keyword>
<name>A0A644X3C5_9ZZZZ</name>
<evidence type="ECO:0000259" key="7">
    <source>
        <dbReference type="Pfam" id="PF02397"/>
    </source>
</evidence>
<organism evidence="8">
    <name type="scientific">bioreactor metagenome</name>
    <dbReference type="NCBI Taxonomy" id="1076179"/>
    <lineage>
        <taxon>unclassified sequences</taxon>
        <taxon>metagenomes</taxon>
        <taxon>ecological metagenomes</taxon>
    </lineage>
</organism>
<dbReference type="PANTHER" id="PTHR30576:SF0">
    <property type="entry name" value="UNDECAPRENYL-PHOSPHATE N-ACETYLGALACTOSAMINYL 1-PHOSPHATE TRANSFERASE-RELATED"/>
    <property type="match status" value="1"/>
</dbReference>
<evidence type="ECO:0000256" key="6">
    <source>
        <dbReference type="SAM" id="Phobius"/>
    </source>
</evidence>
<feature type="transmembrane region" description="Helical" evidence="6">
    <location>
        <begin position="12"/>
        <end position="30"/>
    </location>
</feature>
<protein>
    <recommendedName>
        <fullName evidence="7">Bacterial sugar transferase domain-containing protein</fullName>
    </recommendedName>
</protein>
<feature type="transmembrane region" description="Helical" evidence="6">
    <location>
        <begin position="52"/>
        <end position="73"/>
    </location>
</feature>
<keyword evidence="4 6" id="KW-1133">Transmembrane helix</keyword>
<comment type="caution">
    <text evidence="8">The sequence shown here is derived from an EMBL/GenBank/DDBJ whole genome shotgun (WGS) entry which is preliminary data.</text>
</comment>
<gene>
    <name evidence="8" type="ORF">SDC9_54948</name>
</gene>
<sequence length="473" mass="54684">MKLNRTKQTIRYIVSDLLGAAVAWAALFSYRKYAAGIEFNELWERVSSDPKFYLGIFIIPVSWLLFYFLMGFYRNIFRRSRLREIGQTATQTLIGVTVIFFVLILDDRVNSFVNYYENYLLLLGSHFLATYIGRFFITTSTARRIHRGIWGFRTLIVGNNGNAVRIYEDISNQAQSAGNIFIGYIPVLENSNDKLSKYLPRLGSVNELESIIQEQSIEEVIVAVEPSEHKIITEILSILDNTSVDIKIIPDYKDILAGNVRMNSIFHVPLIYVSRELMPHWQRVIKRGFDILVSLFVITLLSPVYLITGMIVKFGSKGPVIYSQERIGLNGKPFVMHKFRSMNVNAEESGPALSNKNDNRITKFGKFMRKYRLDELPQFYNVLLGNMSLVGPRPERKYFIDQIVQQAPYYRLLHKVKPGITSWGQVKYGYAENVEQMIERLKYDILYIENISLAMDFKILIYTILIVFQGRGK</sequence>
<evidence type="ECO:0000313" key="8">
    <source>
        <dbReference type="EMBL" id="MPM08634.1"/>
    </source>
</evidence>
<dbReference type="Pfam" id="PF13727">
    <property type="entry name" value="CoA_binding_3"/>
    <property type="match status" value="1"/>
</dbReference>
<feature type="transmembrane region" description="Helical" evidence="6">
    <location>
        <begin position="85"/>
        <end position="104"/>
    </location>
</feature>
<dbReference type="InterPro" id="IPR003362">
    <property type="entry name" value="Bact_transf"/>
</dbReference>
<dbReference type="InterPro" id="IPR017475">
    <property type="entry name" value="EPS_sugar_tfrase"/>
</dbReference>
<dbReference type="AlphaFoldDB" id="A0A644X3C5"/>
<dbReference type="Pfam" id="PF02397">
    <property type="entry name" value="Bac_transf"/>
    <property type="match status" value="1"/>
</dbReference>
<feature type="domain" description="Bacterial sugar transferase" evidence="7">
    <location>
        <begin position="286"/>
        <end position="468"/>
    </location>
</feature>
<evidence type="ECO:0000256" key="3">
    <source>
        <dbReference type="ARBA" id="ARBA00022692"/>
    </source>
</evidence>
<dbReference type="Gene3D" id="3.40.50.720">
    <property type="entry name" value="NAD(P)-binding Rossmann-like Domain"/>
    <property type="match status" value="1"/>
</dbReference>
<feature type="transmembrane region" description="Helical" evidence="6">
    <location>
        <begin position="119"/>
        <end position="137"/>
    </location>
</feature>
<dbReference type="GO" id="GO:0016780">
    <property type="term" value="F:phosphotransferase activity, for other substituted phosphate groups"/>
    <property type="evidence" value="ECO:0007669"/>
    <property type="project" value="TreeGrafter"/>
</dbReference>
<evidence type="ECO:0000256" key="1">
    <source>
        <dbReference type="ARBA" id="ARBA00004141"/>
    </source>
</evidence>
<keyword evidence="3 6" id="KW-0812">Transmembrane</keyword>
<dbReference type="GO" id="GO:0016020">
    <property type="term" value="C:membrane"/>
    <property type="evidence" value="ECO:0007669"/>
    <property type="project" value="UniProtKB-SubCell"/>
</dbReference>
<evidence type="ECO:0000256" key="5">
    <source>
        <dbReference type="ARBA" id="ARBA00023136"/>
    </source>
</evidence>
<evidence type="ECO:0000256" key="2">
    <source>
        <dbReference type="ARBA" id="ARBA00022679"/>
    </source>
</evidence>
<dbReference type="PANTHER" id="PTHR30576">
    <property type="entry name" value="COLANIC BIOSYNTHESIS UDP-GLUCOSE LIPID CARRIER TRANSFERASE"/>
    <property type="match status" value="1"/>
</dbReference>
<proteinExistence type="predicted"/>
<reference evidence="8" key="1">
    <citation type="submission" date="2019-08" db="EMBL/GenBank/DDBJ databases">
        <authorList>
            <person name="Kucharzyk K."/>
            <person name="Murdoch R.W."/>
            <person name="Higgins S."/>
            <person name="Loffler F."/>
        </authorList>
    </citation>
    <scope>NUCLEOTIDE SEQUENCE</scope>
</reference>
<evidence type="ECO:0000256" key="4">
    <source>
        <dbReference type="ARBA" id="ARBA00022989"/>
    </source>
</evidence>
<dbReference type="NCBIfam" id="TIGR03025">
    <property type="entry name" value="EPS_sugtrans"/>
    <property type="match status" value="1"/>
</dbReference>
<dbReference type="EMBL" id="VSSQ01001473">
    <property type="protein sequence ID" value="MPM08634.1"/>
    <property type="molecule type" value="Genomic_DNA"/>
</dbReference>
<accession>A0A644X3C5</accession>
<comment type="subcellular location">
    <subcellularLocation>
        <location evidence="1">Membrane</location>
        <topology evidence="1">Multi-pass membrane protein</topology>
    </subcellularLocation>
</comment>
<keyword evidence="5 6" id="KW-0472">Membrane</keyword>